<feature type="compositionally biased region" description="Polar residues" evidence="5">
    <location>
        <begin position="270"/>
        <end position="282"/>
    </location>
</feature>
<dbReference type="Gene3D" id="3.40.50.300">
    <property type="entry name" value="P-loop containing nucleotide triphosphate hydrolases"/>
    <property type="match status" value="1"/>
</dbReference>
<feature type="compositionally biased region" description="Low complexity" evidence="5">
    <location>
        <begin position="63"/>
        <end position="73"/>
    </location>
</feature>
<feature type="region of interest" description="Disordered" evidence="5">
    <location>
        <begin position="221"/>
        <end position="282"/>
    </location>
</feature>
<feature type="region of interest" description="Disordered" evidence="5">
    <location>
        <begin position="1"/>
        <end position="73"/>
    </location>
</feature>
<evidence type="ECO:0000256" key="2">
    <source>
        <dbReference type="ARBA" id="ARBA00022741"/>
    </source>
</evidence>
<evidence type="ECO:0000313" key="7">
    <source>
        <dbReference type="EMBL" id="KAL0570222.1"/>
    </source>
</evidence>
<sequence length="282" mass="31039">MDQMECHYQMQAQAEKERAEAQERADAAAKAARDAQQQATAVAAARDAEAARVKEAEARSRRAQQAADKAQAAKTWGGGEEEFNAVKQRYSYKPGKFHLAVAGIAGTGKSSLINALWGLGDKDPMAARTGVKSKRTLTDPDPDDSLPFVWFDVPGTGTLSVPDWTYFNNLGLYIFDAMIILFDNRFTDTDVAIIQNCVRFRIPFYIVRSKSDQHIQNLAKADMEDDSDDDSLTSQPSQADIARAKPRYEAETRKNVRQNLLKAGLPEKSGLSSTNRSGEADA</sequence>
<dbReference type="SUPFAM" id="SSF52540">
    <property type="entry name" value="P-loop containing nucleoside triphosphate hydrolases"/>
    <property type="match status" value="1"/>
</dbReference>
<dbReference type="PANTHER" id="PTHR32341:SF10">
    <property type="entry name" value="INTERFERON-INDUCIBLE GTPASE 5"/>
    <property type="match status" value="1"/>
</dbReference>
<organism evidence="7 8">
    <name type="scientific">Marasmius crinis-equi</name>
    <dbReference type="NCBI Taxonomy" id="585013"/>
    <lineage>
        <taxon>Eukaryota</taxon>
        <taxon>Fungi</taxon>
        <taxon>Dikarya</taxon>
        <taxon>Basidiomycota</taxon>
        <taxon>Agaricomycotina</taxon>
        <taxon>Agaricomycetes</taxon>
        <taxon>Agaricomycetidae</taxon>
        <taxon>Agaricales</taxon>
        <taxon>Marasmiineae</taxon>
        <taxon>Marasmiaceae</taxon>
        <taxon>Marasmius</taxon>
    </lineage>
</organism>
<dbReference type="InterPro" id="IPR030385">
    <property type="entry name" value="G_IRG_dom"/>
</dbReference>
<dbReference type="InterPro" id="IPR027417">
    <property type="entry name" value="P-loop_NTPase"/>
</dbReference>
<proteinExistence type="inferred from homology"/>
<evidence type="ECO:0000256" key="4">
    <source>
        <dbReference type="ARBA" id="ARBA00023134"/>
    </source>
</evidence>
<keyword evidence="2" id="KW-0547">Nucleotide-binding</keyword>
<feature type="compositionally biased region" description="Low complexity" evidence="5">
    <location>
        <begin position="34"/>
        <end position="45"/>
    </location>
</feature>
<protein>
    <recommendedName>
        <fullName evidence="6">IRG-type G domain-containing protein</fullName>
    </recommendedName>
</protein>
<comment type="caution">
    <text evidence="7">The sequence shown here is derived from an EMBL/GenBank/DDBJ whole genome shotgun (WGS) entry which is preliminary data.</text>
</comment>
<feature type="compositionally biased region" description="Basic and acidic residues" evidence="5">
    <location>
        <begin position="242"/>
        <end position="254"/>
    </location>
</feature>
<keyword evidence="8" id="KW-1185">Reference proteome</keyword>
<feature type="domain" description="IRG-type G" evidence="6">
    <location>
        <begin position="95"/>
        <end position="282"/>
    </location>
</feature>
<reference evidence="7 8" key="1">
    <citation type="submission" date="2024-02" db="EMBL/GenBank/DDBJ databases">
        <title>A draft genome for the cacao thread blight pathogen Marasmius crinis-equi.</title>
        <authorList>
            <person name="Cohen S.P."/>
            <person name="Baruah I.K."/>
            <person name="Amoako-Attah I."/>
            <person name="Bukari Y."/>
            <person name="Meinhardt L.W."/>
            <person name="Bailey B.A."/>
        </authorList>
    </citation>
    <scope>NUCLEOTIDE SEQUENCE [LARGE SCALE GENOMIC DNA]</scope>
    <source>
        <strain evidence="7 8">GH-76</strain>
    </source>
</reference>
<dbReference type="PANTHER" id="PTHR32341">
    <property type="entry name" value="INTERFERON-INDUCIBLE GTPASE"/>
    <property type="match status" value="1"/>
</dbReference>
<evidence type="ECO:0000256" key="1">
    <source>
        <dbReference type="ARBA" id="ARBA00005429"/>
    </source>
</evidence>
<comment type="similarity">
    <text evidence="1">Belongs to the TRAFAC class dynamin-like GTPase superfamily. IRG family.</text>
</comment>
<evidence type="ECO:0000259" key="6">
    <source>
        <dbReference type="PROSITE" id="PS51716"/>
    </source>
</evidence>
<feature type="compositionally biased region" description="Basic and acidic residues" evidence="5">
    <location>
        <begin position="46"/>
        <end position="60"/>
    </location>
</feature>
<name>A0ABR3F509_9AGAR</name>
<dbReference type="InterPro" id="IPR007743">
    <property type="entry name" value="Immunity-related_GTPase-like"/>
</dbReference>
<dbReference type="Pfam" id="PF05049">
    <property type="entry name" value="IIGP"/>
    <property type="match status" value="1"/>
</dbReference>
<evidence type="ECO:0000313" key="8">
    <source>
        <dbReference type="Proteomes" id="UP001465976"/>
    </source>
</evidence>
<feature type="compositionally biased region" description="Basic and acidic residues" evidence="5">
    <location>
        <begin position="14"/>
        <end position="33"/>
    </location>
</feature>
<keyword evidence="4" id="KW-0342">GTP-binding</keyword>
<accession>A0ABR3F509</accession>
<keyword evidence="3" id="KW-0378">Hydrolase</keyword>
<dbReference type="EMBL" id="JBAHYK010000974">
    <property type="protein sequence ID" value="KAL0570222.1"/>
    <property type="molecule type" value="Genomic_DNA"/>
</dbReference>
<gene>
    <name evidence="7" type="ORF">V5O48_011744</name>
</gene>
<dbReference type="PROSITE" id="PS51716">
    <property type="entry name" value="G_IRG"/>
    <property type="match status" value="1"/>
</dbReference>
<dbReference type="InterPro" id="IPR051515">
    <property type="entry name" value="IRG"/>
</dbReference>
<dbReference type="Proteomes" id="UP001465976">
    <property type="component" value="Unassembled WGS sequence"/>
</dbReference>
<evidence type="ECO:0000256" key="5">
    <source>
        <dbReference type="SAM" id="MobiDB-lite"/>
    </source>
</evidence>
<evidence type="ECO:0000256" key="3">
    <source>
        <dbReference type="ARBA" id="ARBA00022801"/>
    </source>
</evidence>